<keyword evidence="2" id="KW-1185">Reference proteome</keyword>
<keyword evidence="1" id="KW-0687">Ribonucleoprotein</keyword>
<reference evidence="1" key="1">
    <citation type="journal article" date="2022" name="Int. J. Mol. Sci.">
        <title>Draft Genome of Tanacetum Coccineum: Genomic Comparison of Closely Related Tanacetum-Family Plants.</title>
        <authorList>
            <person name="Yamashiro T."/>
            <person name="Shiraishi A."/>
            <person name="Nakayama K."/>
            <person name="Satake H."/>
        </authorList>
    </citation>
    <scope>NUCLEOTIDE SEQUENCE</scope>
</reference>
<comment type="caution">
    <text evidence="1">The sequence shown here is derived from an EMBL/GenBank/DDBJ whole genome shotgun (WGS) entry which is preliminary data.</text>
</comment>
<evidence type="ECO:0000313" key="1">
    <source>
        <dbReference type="EMBL" id="GJT67027.1"/>
    </source>
</evidence>
<protein>
    <submittedName>
        <fullName evidence="1">50S ribosomal protein L10, chloroplastic</fullName>
    </submittedName>
</protein>
<name>A0ABQ5FX49_9ASTR</name>
<sequence>MDSGNESVGGITIFPSNDSGALYRLRFLKSSRRLAEVDEGLSVIAIKLDALLMLDFYTFYMCMQSWGRSRFDGIMIELRADVELKDVIMVAMPKLVGEGFYICTIRVEYEWKPPSCLSCKVLGHVLDECPKNIISDVEKKLKNPRQAARGVRVVSTVNVDSDSEVEDVVDDHEVFMKLTGLKRGADSGYVHVISNFIPRCNSMHQIKGSSKALFDHHVYKRERFESQEQWYDGESTSVRAVVDFISGRSKSDLELLISYLQGVKLRVGGEDRLLYGLYGDGGIRFGMPLMRIRPWS</sequence>
<dbReference type="EMBL" id="BQNB010017769">
    <property type="protein sequence ID" value="GJT67027.1"/>
    <property type="molecule type" value="Genomic_DNA"/>
</dbReference>
<gene>
    <name evidence="1" type="ORF">Tco_1018507</name>
</gene>
<organism evidence="1 2">
    <name type="scientific">Tanacetum coccineum</name>
    <dbReference type="NCBI Taxonomy" id="301880"/>
    <lineage>
        <taxon>Eukaryota</taxon>
        <taxon>Viridiplantae</taxon>
        <taxon>Streptophyta</taxon>
        <taxon>Embryophyta</taxon>
        <taxon>Tracheophyta</taxon>
        <taxon>Spermatophyta</taxon>
        <taxon>Magnoliopsida</taxon>
        <taxon>eudicotyledons</taxon>
        <taxon>Gunneridae</taxon>
        <taxon>Pentapetalae</taxon>
        <taxon>asterids</taxon>
        <taxon>campanulids</taxon>
        <taxon>Asterales</taxon>
        <taxon>Asteraceae</taxon>
        <taxon>Asteroideae</taxon>
        <taxon>Anthemideae</taxon>
        <taxon>Anthemidinae</taxon>
        <taxon>Tanacetum</taxon>
    </lineage>
</organism>
<keyword evidence="1" id="KW-0689">Ribosomal protein</keyword>
<accession>A0ABQ5FX49</accession>
<proteinExistence type="predicted"/>
<dbReference type="Proteomes" id="UP001151760">
    <property type="component" value="Unassembled WGS sequence"/>
</dbReference>
<reference evidence="1" key="2">
    <citation type="submission" date="2022-01" db="EMBL/GenBank/DDBJ databases">
        <authorList>
            <person name="Yamashiro T."/>
            <person name="Shiraishi A."/>
            <person name="Satake H."/>
            <person name="Nakayama K."/>
        </authorList>
    </citation>
    <scope>NUCLEOTIDE SEQUENCE</scope>
</reference>
<dbReference type="GO" id="GO:0005840">
    <property type="term" value="C:ribosome"/>
    <property type="evidence" value="ECO:0007669"/>
    <property type="project" value="UniProtKB-KW"/>
</dbReference>
<evidence type="ECO:0000313" key="2">
    <source>
        <dbReference type="Proteomes" id="UP001151760"/>
    </source>
</evidence>